<dbReference type="SUPFAM" id="SSF52540">
    <property type="entry name" value="P-loop containing nucleoside triphosphate hydrolases"/>
    <property type="match status" value="1"/>
</dbReference>
<proteinExistence type="predicted"/>
<dbReference type="EMBL" id="CP039126">
    <property type="protein sequence ID" value="QMW80969.1"/>
    <property type="molecule type" value="Genomic_DNA"/>
</dbReference>
<dbReference type="Pfam" id="PF12846">
    <property type="entry name" value="AAA_10"/>
    <property type="match status" value="1"/>
</dbReference>
<evidence type="ECO:0008006" key="3">
    <source>
        <dbReference type="Google" id="ProtNLM"/>
    </source>
</evidence>
<dbReference type="PANTHER" id="PTHR30121">
    <property type="entry name" value="UNCHARACTERIZED PROTEIN YJGR-RELATED"/>
    <property type="match status" value="1"/>
</dbReference>
<accession>A0A7G5N276</accession>
<dbReference type="InterPro" id="IPR016628">
    <property type="entry name" value="ATPase_SAG2001_prd"/>
</dbReference>
<protein>
    <recommendedName>
        <fullName evidence="3">ATP/GTP-binding protein</fullName>
    </recommendedName>
</protein>
<dbReference type="PIRSF" id="PIRSF015040">
    <property type="entry name" value="ATPase_SAG2001_prd"/>
    <property type="match status" value="1"/>
</dbReference>
<dbReference type="InterPro" id="IPR051162">
    <property type="entry name" value="T4SS_component"/>
</dbReference>
<name>A0A7G5N276_9FIRM</name>
<dbReference type="PANTHER" id="PTHR30121:SF6">
    <property type="entry name" value="SLR6007 PROTEIN"/>
    <property type="match status" value="1"/>
</dbReference>
<evidence type="ECO:0000313" key="2">
    <source>
        <dbReference type="Proteomes" id="UP000515789"/>
    </source>
</evidence>
<dbReference type="InterPro" id="IPR027417">
    <property type="entry name" value="P-loop_NTPase"/>
</dbReference>
<dbReference type="RefSeq" id="WP_018596997.1">
    <property type="nucleotide sequence ID" value="NZ_CABLBP010000005.1"/>
</dbReference>
<dbReference type="Proteomes" id="UP000515789">
    <property type="component" value="Chromosome"/>
</dbReference>
<dbReference type="Gene3D" id="3.40.50.300">
    <property type="entry name" value="P-loop containing nucleotide triphosphate hydrolases"/>
    <property type="match status" value="2"/>
</dbReference>
<evidence type="ECO:0000313" key="1">
    <source>
        <dbReference type="EMBL" id="QMW80969.1"/>
    </source>
</evidence>
<sequence>MYQAQCPINFYSGNIIHNVDKSFWALYDLQGEGYDCLSNKQRLNLLWKTAQFLAEFKSEAQIWIIPMEENLKKRYGAYQEGLDRDDCLYDTALTILGQTEEYLDALSKANGAINDYKIMIAVKLQQSSDEFETAKETLAYLFRNPVNAVNEWMNLDAGDILKSKMEQCKALADRWLENANYRFHLRECTAAETQWMLHRMKFRGLDQETGLWYKSQDKSKVWEPAVEARAFKKGSDTVYRSRPREIENLFDGQVIPRHRYLEVHTDKTVSYQAFLALTEMPDDFSAIGNEWIYLLQKLNYKTEVCIHIKVKGYRQSLKAVSDKKQEITSQINHVAMAGEEIPDELIEGKSEGNHLNRALKKTRNPLLYTTVSLCVAAGSKEEMERRVDKVKALYSDLTMVVEQPVADQWKLFLSFIPSVGITVKDYVLRLSSDAVASGVLFCTRRLGDDSAQFIGTTGAERKNVFLDMRNACLHDKSASAAFFGNLGFGKSFNANVLWTLNIIHGGYGLIIDPKGERSHWKEQLKILKGLINVVTLSTSDKDAGKLDPYNIYRDDLPEANRFAYNIITELYKIAPSTDMDIALQTAQAKMLHLTDGRIPSMNLLADLLEEFDRKDTLYEYAKKLARVIRLQKDSGMSRLLFGYGTEETVALDNRANILQIQNLNLPQGKEKKEYTQEELLSTVIFSSLCQFAKKFALQRLGAFKLILCDESWALKETAEGRELVNFLSRMGRSLFAGTILNGHSVLDLPDEKVRNTITYKFMFHTDNEEEATRMLKFLRLEPSSENIQRIYNLKNRQCLFQDEEGRAGVLTFDAVFQDFIDVFSTTPKESTPERGDALTEDTFDDLLKKEAI</sequence>
<reference evidence="1 2" key="1">
    <citation type="submission" date="2019-04" db="EMBL/GenBank/DDBJ databases">
        <authorList>
            <person name="Schori C."/>
            <person name="Ahrens C."/>
        </authorList>
    </citation>
    <scope>NUCLEOTIDE SEQUENCE [LARGE SCALE GENOMIC DNA]</scope>
    <source>
        <strain evidence="1 2">DSM 2950</strain>
    </source>
</reference>
<gene>
    <name evidence="1" type="ORF">E5259_27260</name>
</gene>
<dbReference type="AlphaFoldDB" id="A0A7G5N276"/>
<organism evidence="1 2">
    <name type="scientific">Blautia producta</name>
    <dbReference type="NCBI Taxonomy" id="33035"/>
    <lineage>
        <taxon>Bacteria</taxon>
        <taxon>Bacillati</taxon>
        <taxon>Bacillota</taxon>
        <taxon>Clostridia</taxon>
        <taxon>Lachnospirales</taxon>
        <taxon>Lachnospiraceae</taxon>
        <taxon>Blautia</taxon>
    </lineage>
</organism>